<organism evidence="3">
    <name type="scientific">Candidatus Kentrum sp. TUN</name>
    <dbReference type="NCBI Taxonomy" id="2126343"/>
    <lineage>
        <taxon>Bacteria</taxon>
        <taxon>Pseudomonadati</taxon>
        <taxon>Pseudomonadota</taxon>
        <taxon>Gammaproteobacteria</taxon>
        <taxon>Candidatus Kentrum</taxon>
    </lineage>
</organism>
<evidence type="ECO:0000313" key="4">
    <source>
        <dbReference type="EMBL" id="VFK60582.1"/>
    </source>
</evidence>
<sequence length="58" mass="6985">MVNEILFLFMLIFLSYILSNLNSNIAILKNKKRIVLFVLKKLRFYIALRFLKMLADYL</sequence>
<evidence type="ECO:0000256" key="1">
    <source>
        <dbReference type="SAM" id="Phobius"/>
    </source>
</evidence>
<feature type="transmembrane region" description="Helical" evidence="1">
    <location>
        <begin position="6"/>
        <end position="27"/>
    </location>
</feature>
<protein>
    <submittedName>
        <fullName evidence="3">Uncharacterized protein</fullName>
    </submittedName>
</protein>
<proteinExistence type="predicted"/>
<evidence type="ECO:0000313" key="3">
    <source>
        <dbReference type="EMBL" id="VFK56407.1"/>
    </source>
</evidence>
<dbReference type="AlphaFoldDB" id="A0A450ZRK8"/>
<dbReference type="EMBL" id="CAADFY010000041">
    <property type="protein sequence ID" value="VFK54337.1"/>
    <property type="molecule type" value="Genomic_DNA"/>
</dbReference>
<keyword evidence="1" id="KW-0472">Membrane</keyword>
<accession>A0A450ZRK8</accession>
<gene>
    <name evidence="4" type="ORF">BECKTUN1418D_GA0071000_11305</name>
    <name evidence="3" type="ORF">BECKTUN1418E_GA0071001_104115</name>
    <name evidence="2" type="ORF">BECKTUN1418F_GA0071002_104115</name>
</gene>
<dbReference type="EMBL" id="CAADFX010000130">
    <property type="protein sequence ID" value="VFK60582.1"/>
    <property type="molecule type" value="Genomic_DNA"/>
</dbReference>
<reference evidence="3" key="1">
    <citation type="submission" date="2019-02" db="EMBL/GenBank/DDBJ databases">
        <authorList>
            <person name="Gruber-Vodicka R. H."/>
            <person name="Seah K. B. B."/>
        </authorList>
    </citation>
    <scope>NUCLEOTIDE SEQUENCE</scope>
    <source>
        <strain evidence="4">BECK_BY1</strain>
        <strain evidence="3">BECK_BY2</strain>
        <strain evidence="2">BECK_BY3</strain>
    </source>
</reference>
<evidence type="ECO:0000313" key="2">
    <source>
        <dbReference type="EMBL" id="VFK54337.1"/>
    </source>
</evidence>
<name>A0A450ZRK8_9GAMM</name>
<keyword evidence="1" id="KW-0812">Transmembrane</keyword>
<dbReference type="EMBL" id="CAADFV010000041">
    <property type="protein sequence ID" value="VFK56407.1"/>
    <property type="molecule type" value="Genomic_DNA"/>
</dbReference>
<keyword evidence="1" id="KW-1133">Transmembrane helix</keyword>